<gene>
    <name evidence="4" type="ORF">E6C64_06485</name>
</gene>
<dbReference type="RefSeq" id="WP_136426829.1">
    <property type="nucleotide sequence ID" value="NZ_SSSM01000003.1"/>
</dbReference>
<evidence type="ECO:0000259" key="3">
    <source>
        <dbReference type="Pfam" id="PF04101"/>
    </source>
</evidence>
<sequence>MRALLPDESGAVDRDGVSIGYDVYGDADAPAIVLLPTWAIADAMHWKAQIPVLARRFRVITVDGRGTRRSDGPAEAAGYTLQQHADDVLAVLDATGTAHAAIAGVSIGGVLACLLAAVSPDRVTGAILIAPALWSLSPADPPRQVYSFVDVEADRDGWATYNQHVWRNDLPSFAEFFWGRIFSEPHSTKQIEDGVGWTLATGAETLVSTQFAAEPIFDDADRTAALLRSIRCPVLVVQGSDDEISPPRRSEIAAELTRADLLVLEGGGHCPQARDPIRVNQAILAFLDRVTPAADRRPVRTTWTRGLARPPRVLYLSSPIGLGHARRDLAIARGLRQLRPDVELDWLAQAPVTTFLGAAAERIHSASDHLASESAHLQSEAHEHDLNAFQAIRRMDEILVANFSVFQDVVDSGAYDLVVGDEAWDVDHFWHENPELKRSAFVWMTDFVGWLPAPGTDEREAALTADYNAEMIAHVERFGRQRDRSIFIGDREDIVPQSFGPGLPDIGEWTSRHFEFSGYVSGFEPPDHAEARARLGYPVDVPVVIVTVGGSGVGRALLTRIIAAFPAMRRQISDLRLMVVAGPRIDPSSLPGHDGIEIVGYLDDLPTHLAACDAAIVQGGLTTTMELVACRRPFLYFPLGQHFEQQLHVRHRLDRYRAGSCLDFATSTPDSIADALVSALATPVDYRAVGTDGAMRAARSIAEIL</sequence>
<dbReference type="Gene3D" id="3.40.50.2000">
    <property type="entry name" value="Glycogen Phosphorylase B"/>
    <property type="match status" value="1"/>
</dbReference>
<protein>
    <submittedName>
        <fullName evidence="4">Alpha/beta fold hydrolase</fullName>
    </submittedName>
</protein>
<dbReference type="SUPFAM" id="SSF53474">
    <property type="entry name" value="alpha/beta-Hydrolases"/>
    <property type="match status" value="1"/>
</dbReference>
<feature type="domain" description="AB hydrolase-1" evidence="2">
    <location>
        <begin position="30"/>
        <end position="272"/>
    </location>
</feature>
<dbReference type="InterPro" id="IPR000073">
    <property type="entry name" value="AB_hydrolase_1"/>
</dbReference>
<evidence type="ECO:0000256" key="1">
    <source>
        <dbReference type="ARBA" id="ARBA00022801"/>
    </source>
</evidence>
<dbReference type="Gene3D" id="3.40.50.1820">
    <property type="entry name" value="alpha/beta hydrolase"/>
    <property type="match status" value="1"/>
</dbReference>
<comment type="caution">
    <text evidence="4">The sequence shown here is derived from an EMBL/GenBank/DDBJ whole genome shotgun (WGS) entry which is preliminary data.</text>
</comment>
<proteinExistence type="predicted"/>
<feature type="domain" description="Glycosyl transferase family 28 C-terminal" evidence="3">
    <location>
        <begin position="545"/>
        <end position="680"/>
    </location>
</feature>
<dbReference type="GO" id="GO:0016020">
    <property type="term" value="C:membrane"/>
    <property type="evidence" value="ECO:0007669"/>
    <property type="project" value="TreeGrafter"/>
</dbReference>
<dbReference type="InterPro" id="IPR007235">
    <property type="entry name" value="Glyco_trans_28_C"/>
</dbReference>
<dbReference type="AlphaFoldDB" id="A0A4S4FMQ1"/>
<dbReference type="SUPFAM" id="SSF53756">
    <property type="entry name" value="UDP-Glycosyltransferase/glycogen phosphorylase"/>
    <property type="match status" value="1"/>
</dbReference>
<dbReference type="OrthoDB" id="3294840at2"/>
<dbReference type="PANTHER" id="PTHR43798:SF31">
    <property type="entry name" value="AB HYDROLASE SUPERFAMILY PROTEIN YCLE"/>
    <property type="match status" value="1"/>
</dbReference>
<name>A0A4S4FMQ1_9MICO</name>
<dbReference type="Pfam" id="PF04101">
    <property type="entry name" value="Glyco_tran_28_C"/>
    <property type="match status" value="1"/>
</dbReference>
<evidence type="ECO:0000259" key="2">
    <source>
        <dbReference type="Pfam" id="PF00561"/>
    </source>
</evidence>
<dbReference type="Proteomes" id="UP000309133">
    <property type="component" value="Unassembled WGS sequence"/>
</dbReference>
<evidence type="ECO:0000313" key="4">
    <source>
        <dbReference type="EMBL" id="THG31709.1"/>
    </source>
</evidence>
<dbReference type="PANTHER" id="PTHR43798">
    <property type="entry name" value="MONOACYLGLYCEROL LIPASE"/>
    <property type="match status" value="1"/>
</dbReference>
<keyword evidence="1 4" id="KW-0378">Hydrolase</keyword>
<evidence type="ECO:0000313" key="5">
    <source>
        <dbReference type="Proteomes" id="UP000309133"/>
    </source>
</evidence>
<dbReference type="Pfam" id="PF00561">
    <property type="entry name" value="Abhydrolase_1"/>
    <property type="match status" value="1"/>
</dbReference>
<dbReference type="GO" id="GO:0016758">
    <property type="term" value="F:hexosyltransferase activity"/>
    <property type="evidence" value="ECO:0007669"/>
    <property type="project" value="InterPro"/>
</dbReference>
<dbReference type="InterPro" id="IPR029058">
    <property type="entry name" value="AB_hydrolase_fold"/>
</dbReference>
<dbReference type="InterPro" id="IPR050266">
    <property type="entry name" value="AB_hydrolase_sf"/>
</dbReference>
<organism evidence="4 5">
    <name type="scientific">Naasia lichenicola</name>
    <dbReference type="NCBI Taxonomy" id="2565933"/>
    <lineage>
        <taxon>Bacteria</taxon>
        <taxon>Bacillati</taxon>
        <taxon>Actinomycetota</taxon>
        <taxon>Actinomycetes</taxon>
        <taxon>Micrococcales</taxon>
        <taxon>Microbacteriaceae</taxon>
        <taxon>Naasia</taxon>
    </lineage>
</organism>
<dbReference type="GO" id="GO:0016787">
    <property type="term" value="F:hydrolase activity"/>
    <property type="evidence" value="ECO:0007669"/>
    <property type="project" value="UniProtKB-KW"/>
</dbReference>
<dbReference type="EMBL" id="SSSM01000003">
    <property type="protein sequence ID" value="THG31709.1"/>
    <property type="molecule type" value="Genomic_DNA"/>
</dbReference>
<keyword evidence="5" id="KW-1185">Reference proteome</keyword>
<reference evidence="4 5" key="1">
    <citation type="submission" date="2019-04" db="EMBL/GenBank/DDBJ databases">
        <authorList>
            <person name="Jiang L."/>
        </authorList>
    </citation>
    <scope>NUCLEOTIDE SEQUENCE [LARGE SCALE GENOMIC DNA]</scope>
    <source>
        <strain evidence="4 5">YIM 131853</strain>
    </source>
</reference>
<accession>A0A4S4FMQ1</accession>